<gene>
    <name evidence="2" type="ORF">LR48_Vigan07g130800</name>
</gene>
<dbReference type="Proteomes" id="UP000053144">
    <property type="component" value="Chromosome 7"/>
</dbReference>
<feature type="compositionally biased region" description="Polar residues" evidence="1">
    <location>
        <begin position="164"/>
        <end position="175"/>
    </location>
</feature>
<sequence>MDDSGTKLGGRSSTRLPGTSLGGRSSMRSPGTSLGGRSLLRSPDTSLGGCGHPALRWAADPLAVARHFMIPDVRLSASSCRTLFVSMESAALSRGDGIPCEFFKVSLKDRGIPQSVTLSGNVAVLQAWAVERLSLHGHPLHRFFLRIMSTPVNDYPREIANLYRKSNTGTQSGEQGSPLEKKRRGSTQSQAFVETHEAEPFQMRDMYMSLIDAQMQSIHRGQVATAEMIIGMYDTPPTHRWTMDEFHNVVARPEENAQGSRAGAAEASAMEEDEDDDDDAFEDAKDNEEEEDTNDSTG</sequence>
<dbReference type="Gramene" id="KOM47604">
    <property type="protein sequence ID" value="KOM47604"/>
    <property type="gene ID" value="LR48_Vigan07g130800"/>
</dbReference>
<evidence type="ECO:0000313" key="3">
    <source>
        <dbReference type="Proteomes" id="UP000053144"/>
    </source>
</evidence>
<organism evidence="2 3">
    <name type="scientific">Phaseolus angularis</name>
    <name type="common">Azuki bean</name>
    <name type="synonym">Vigna angularis</name>
    <dbReference type="NCBI Taxonomy" id="3914"/>
    <lineage>
        <taxon>Eukaryota</taxon>
        <taxon>Viridiplantae</taxon>
        <taxon>Streptophyta</taxon>
        <taxon>Embryophyta</taxon>
        <taxon>Tracheophyta</taxon>
        <taxon>Spermatophyta</taxon>
        <taxon>Magnoliopsida</taxon>
        <taxon>eudicotyledons</taxon>
        <taxon>Gunneridae</taxon>
        <taxon>Pentapetalae</taxon>
        <taxon>rosids</taxon>
        <taxon>fabids</taxon>
        <taxon>Fabales</taxon>
        <taxon>Fabaceae</taxon>
        <taxon>Papilionoideae</taxon>
        <taxon>50 kb inversion clade</taxon>
        <taxon>NPAAA clade</taxon>
        <taxon>indigoferoid/millettioid clade</taxon>
        <taxon>Phaseoleae</taxon>
        <taxon>Vigna</taxon>
    </lineage>
</organism>
<evidence type="ECO:0008006" key="4">
    <source>
        <dbReference type="Google" id="ProtNLM"/>
    </source>
</evidence>
<dbReference type="AlphaFoldDB" id="A0A0L9UYI7"/>
<name>A0A0L9UYI7_PHAAN</name>
<feature type="region of interest" description="Disordered" evidence="1">
    <location>
        <begin position="1"/>
        <end position="42"/>
    </location>
</feature>
<evidence type="ECO:0000256" key="1">
    <source>
        <dbReference type="SAM" id="MobiDB-lite"/>
    </source>
</evidence>
<feature type="region of interest" description="Disordered" evidence="1">
    <location>
        <begin position="253"/>
        <end position="298"/>
    </location>
</feature>
<feature type="compositionally biased region" description="Acidic residues" evidence="1">
    <location>
        <begin position="269"/>
        <end position="298"/>
    </location>
</feature>
<proteinExistence type="predicted"/>
<dbReference type="EMBL" id="CM003377">
    <property type="protein sequence ID" value="KOM47604.1"/>
    <property type="molecule type" value="Genomic_DNA"/>
</dbReference>
<reference evidence="3" key="1">
    <citation type="journal article" date="2015" name="Proc. Natl. Acad. Sci. U.S.A.">
        <title>Genome sequencing of adzuki bean (Vigna angularis) provides insight into high starch and low fat accumulation and domestication.</title>
        <authorList>
            <person name="Yang K."/>
            <person name="Tian Z."/>
            <person name="Chen C."/>
            <person name="Luo L."/>
            <person name="Zhao B."/>
            <person name="Wang Z."/>
            <person name="Yu L."/>
            <person name="Li Y."/>
            <person name="Sun Y."/>
            <person name="Li W."/>
            <person name="Chen Y."/>
            <person name="Li Y."/>
            <person name="Zhang Y."/>
            <person name="Ai D."/>
            <person name="Zhao J."/>
            <person name="Shang C."/>
            <person name="Ma Y."/>
            <person name="Wu B."/>
            <person name="Wang M."/>
            <person name="Gao L."/>
            <person name="Sun D."/>
            <person name="Zhang P."/>
            <person name="Guo F."/>
            <person name="Wang W."/>
            <person name="Li Y."/>
            <person name="Wang J."/>
            <person name="Varshney R.K."/>
            <person name="Wang J."/>
            <person name="Ling H.Q."/>
            <person name="Wan P."/>
        </authorList>
    </citation>
    <scope>NUCLEOTIDE SEQUENCE</scope>
    <source>
        <strain evidence="3">cv. Jingnong 6</strain>
    </source>
</reference>
<feature type="compositionally biased region" description="Polar residues" evidence="1">
    <location>
        <begin position="11"/>
        <end position="32"/>
    </location>
</feature>
<feature type="region of interest" description="Disordered" evidence="1">
    <location>
        <begin position="164"/>
        <end position="198"/>
    </location>
</feature>
<accession>A0A0L9UYI7</accession>
<protein>
    <recommendedName>
        <fullName evidence="4">Aminotransferase-like plant mobile domain-containing protein</fullName>
    </recommendedName>
</protein>
<evidence type="ECO:0000313" key="2">
    <source>
        <dbReference type="EMBL" id="KOM47604.1"/>
    </source>
</evidence>